<gene>
    <name evidence="1" type="ORF">PCC6912_20090</name>
</gene>
<reference evidence="1 2" key="1">
    <citation type="journal article" date="2019" name="Genome Biol. Evol.">
        <title>Day and night: Metabolic profiles and evolutionary relationships of six axenic non-marine cyanobacteria.</title>
        <authorList>
            <person name="Will S.E."/>
            <person name="Henke P."/>
            <person name="Boedeker C."/>
            <person name="Huang S."/>
            <person name="Brinkmann H."/>
            <person name="Rohde M."/>
            <person name="Jarek M."/>
            <person name="Friedl T."/>
            <person name="Seufert S."/>
            <person name="Schumacher M."/>
            <person name="Overmann J."/>
            <person name="Neumann-Schaal M."/>
            <person name="Petersen J."/>
        </authorList>
    </citation>
    <scope>NUCLEOTIDE SEQUENCE [LARGE SCALE GENOMIC DNA]</scope>
    <source>
        <strain evidence="1 2">PCC 6912</strain>
    </source>
</reference>
<evidence type="ECO:0000313" key="2">
    <source>
        <dbReference type="Proteomes" id="UP000268857"/>
    </source>
</evidence>
<comment type="caution">
    <text evidence="1">The sequence shown here is derived from an EMBL/GenBank/DDBJ whole genome shotgun (WGS) entry which is preliminary data.</text>
</comment>
<organism evidence="1 2">
    <name type="scientific">Chlorogloeopsis fritschii PCC 6912</name>
    <dbReference type="NCBI Taxonomy" id="211165"/>
    <lineage>
        <taxon>Bacteria</taxon>
        <taxon>Bacillati</taxon>
        <taxon>Cyanobacteriota</taxon>
        <taxon>Cyanophyceae</taxon>
        <taxon>Nostocales</taxon>
        <taxon>Chlorogloeopsidaceae</taxon>
        <taxon>Chlorogloeopsis</taxon>
    </lineage>
</organism>
<dbReference type="RefSeq" id="WP_016879179.1">
    <property type="nucleotide sequence ID" value="NZ_AJLN01000015.1"/>
</dbReference>
<dbReference type="STRING" id="211165.GCA_000317285_00033"/>
<evidence type="ECO:0000313" key="1">
    <source>
        <dbReference type="EMBL" id="RUR83766.1"/>
    </source>
</evidence>
<accession>A0A3S0ZZA6</accession>
<dbReference type="NCBIfam" id="TIGR04474">
    <property type="entry name" value="tcm_partner"/>
    <property type="match status" value="1"/>
</dbReference>
<dbReference type="Proteomes" id="UP000268857">
    <property type="component" value="Unassembled WGS sequence"/>
</dbReference>
<dbReference type="OrthoDB" id="6802137at2"/>
<name>A0A3S0ZZA6_CHLFR</name>
<proteinExistence type="predicted"/>
<evidence type="ECO:0008006" key="3">
    <source>
        <dbReference type="Google" id="ProtNLM"/>
    </source>
</evidence>
<protein>
    <recommendedName>
        <fullName evidence="3">Three-Cys-motif partner protein TcmP</fullName>
    </recommendedName>
</protein>
<dbReference type="EMBL" id="RSCJ01000006">
    <property type="protein sequence ID" value="RUR83766.1"/>
    <property type="molecule type" value="Genomic_DNA"/>
</dbReference>
<dbReference type="AlphaFoldDB" id="A0A3S0ZZA6"/>
<sequence>MSRKKKYSWSADGKEIPDIPAYAKGKHLVLQEYIKNWIEVICGHCVFGPEKLTLIDGFCGGGVYRDGEQYWDGSAIRMIRMVEEGLLKVQERKPWYNPDINFIFIDNNIEHTACLELQLKKAGFEHYLVSGKCQIITNNFLNELDKCLNIIRVRRGYSFFFLDPFGLDIQPAVVREIISLGRSEVLLTHMLSGLVRILTRREDRYKKFFHEFEADEYYTDLAEQKDFRNRQAYLRNQGLLLYRQEGNVKYAWTFAIMKNIKTVEYYLIHLSSNSTALEVMKRTLFKYNNLEYQYHYGVYGLGFRELEYYEHNLSIYNISQQNLNDCIDDLAEQLMQLVYEEEDGITFEKLYLQTTQTNPATIPLYMQALIQQRLEQDIKIIRQKKLTQSRNIKNDDLIIKSRDTPLWIPGLTNRFEKVNKIDSDQKINRENQTTKKRRLKPQETTLWIPGLSADFNNEDD</sequence>
<keyword evidence="2" id="KW-1185">Reference proteome</keyword>
<dbReference type="InterPro" id="IPR031009">
    <property type="entry name" value="Tcm_partner"/>
</dbReference>